<dbReference type="Proteomes" id="UP000286268">
    <property type="component" value="Chromosome"/>
</dbReference>
<name>A0A3R5QUA5_9CLOT</name>
<keyword evidence="2" id="KW-1185">Reference proteome</keyword>
<accession>A0A3R5QUA5</accession>
<protein>
    <submittedName>
        <fullName evidence="1">Uncharacterized protein</fullName>
    </submittedName>
</protein>
<organism evidence="1 2">
    <name type="scientific">Clostridium manihotivorum</name>
    <dbReference type="NCBI Taxonomy" id="2320868"/>
    <lineage>
        <taxon>Bacteria</taxon>
        <taxon>Bacillati</taxon>
        <taxon>Bacillota</taxon>
        <taxon>Clostridia</taxon>
        <taxon>Eubacteriales</taxon>
        <taxon>Clostridiaceae</taxon>
        <taxon>Clostridium</taxon>
    </lineage>
</organism>
<dbReference type="OrthoDB" id="1934444at2"/>
<dbReference type="RefSeq" id="WP_128213533.1">
    <property type="nucleotide sequence ID" value="NZ_CP025746.1"/>
</dbReference>
<dbReference type="EMBL" id="CP025746">
    <property type="protein sequence ID" value="QAA32791.1"/>
    <property type="molecule type" value="Genomic_DNA"/>
</dbReference>
<proteinExistence type="predicted"/>
<dbReference type="KEGG" id="cmah:C1I91_14715"/>
<dbReference type="InterPro" id="IPR036209">
    <property type="entry name" value="YwmB-like_sf"/>
</dbReference>
<gene>
    <name evidence="1" type="ORF">C1I91_14715</name>
</gene>
<dbReference type="SUPFAM" id="SSF143842">
    <property type="entry name" value="YwmB-like"/>
    <property type="match status" value="1"/>
</dbReference>
<sequence>MSLQENDENTIILDIKQYATQNNLEELIEKIKNSVGTLGIKLSYSVYAKAKTSAVDISKTNKDITKLLRFRGYDNIDTINISNGVSTVANRKYNPINSNKRSNVDFNYAVTTYSSGTYIILGAPVIPVPY</sequence>
<evidence type="ECO:0000313" key="2">
    <source>
        <dbReference type="Proteomes" id="UP000286268"/>
    </source>
</evidence>
<reference evidence="1 2" key="1">
    <citation type="submission" date="2018-01" db="EMBL/GenBank/DDBJ databases">
        <title>Genome Sequencing and Assembly of Anaerobacter polyendosporus strain CT4.</title>
        <authorList>
            <person name="Tachaapaikoon C."/>
            <person name="Sutheeworapong S."/>
            <person name="Jenjaroenpun P."/>
            <person name="Wongsurawat T."/>
            <person name="Nookeaw I."/>
            <person name="Cheawchanlertfa P."/>
            <person name="Kosugi A."/>
            <person name="Cheevadhanarak S."/>
            <person name="Ratanakhanokchai K."/>
        </authorList>
    </citation>
    <scope>NUCLEOTIDE SEQUENCE [LARGE SCALE GENOMIC DNA]</scope>
    <source>
        <strain evidence="1 2">CT4</strain>
    </source>
</reference>
<evidence type="ECO:0000313" key="1">
    <source>
        <dbReference type="EMBL" id="QAA32791.1"/>
    </source>
</evidence>
<dbReference type="AlphaFoldDB" id="A0A3R5QUA5"/>